<dbReference type="AlphaFoldDB" id="A0A921EJM1"/>
<evidence type="ECO:0000313" key="7">
    <source>
        <dbReference type="Proteomes" id="UP000732527"/>
    </source>
</evidence>
<evidence type="ECO:0000256" key="2">
    <source>
        <dbReference type="ARBA" id="ARBA00022908"/>
    </source>
</evidence>
<evidence type="ECO:0000259" key="5">
    <source>
        <dbReference type="PROSITE" id="PS51898"/>
    </source>
</evidence>
<dbReference type="InterPro" id="IPR002104">
    <property type="entry name" value="Integrase_catalytic"/>
</dbReference>
<dbReference type="InterPro" id="IPR010998">
    <property type="entry name" value="Integrase_recombinase_N"/>
</dbReference>
<keyword evidence="4" id="KW-0233">DNA recombination</keyword>
<reference evidence="6" key="1">
    <citation type="journal article" date="2021" name="PeerJ">
        <title>Extensive microbial diversity within the chicken gut microbiome revealed by metagenomics and culture.</title>
        <authorList>
            <person name="Gilroy R."/>
            <person name="Ravi A."/>
            <person name="Getino M."/>
            <person name="Pursley I."/>
            <person name="Horton D.L."/>
            <person name="Alikhan N.F."/>
            <person name="Baker D."/>
            <person name="Gharbi K."/>
            <person name="Hall N."/>
            <person name="Watson M."/>
            <person name="Adriaenssens E.M."/>
            <person name="Foster-Nyarko E."/>
            <person name="Jarju S."/>
            <person name="Secka A."/>
            <person name="Antonio M."/>
            <person name="Oren A."/>
            <person name="Chaudhuri R.R."/>
            <person name="La Ragione R."/>
            <person name="Hildebrand F."/>
            <person name="Pallen M.J."/>
        </authorList>
    </citation>
    <scope>NUCLEOTIDE SEQUENCE</scope>
    <source>
        <strain evidence="6">CHK192-2623</strain>
    </source>
</reference>
<evidence type="ECO:0000256" key="1">
    <source>
        <dbReference type="ARBA" id="ARBA00008857"/>
    </source>
</evidence>
<dbReference type="Pfam" id="PF14659">
    <property type="entry name" value="Phage_int_SAM_3"/>
    <property type="match status" value="1"/>
</dbReference>
<dbReference type="PANTHER" id="PTHR30349">
    <property type="entry name" value="PHAGE INTEGRASE-RELATED"/>
    <property type="match status" value="1"/>
</dbReference>
<dbReference type="InterPro" id="IPR013762">
    <property type="entry name" value="Integrase-like_cat_sf"/>
</dbReference>
<reference evidence="6" key="2">
    <citation type="submission" date="2021-09" db="EMBL/GenBank/DDBJ databases">
        <authorList>
            <person name="Gilroy R."/>
        </authorList>
    </citation>
    <scope>NUCLEOTIDE SEQUENCE</scope>
    <source>
        <strain evidence="6">CHK192-2623</strain>
    </source>
</reference>
<feature type="domain" description="Tyr recombinase" evidence="5">
    <location>
        <begin position="178"/>
        <end position="386"/>
    </location>
</feature>
<name>A0A921EJM1_LACJH</name>
<keyword evidence="2" id="KW-0229">DNA integration</keyword>
<dbReference type="Gene3D" id="1.10.150.130">
    <property type="match status" value="1"/>
</dbReference>
<gene>
    <name evidence="6" type="ORF">K8V69_06270</name>
</gene>
<evidence type="ECO:0000256" key="4">
    <source>
        <dbReference type="ARBA" id="ARBA00023172"/>
    </source>
</evidence>
<dbReference type="GO" id="GO:0003677">
    <property type="term" value="F:DNA binding"/>
    <property type="evidence" value="ECO:0007669"/>
    <property type="project" value="UniProtKB-KW"/>
</dbReference>
<proteinExistence type="inferred from homology"/>
<evidence type="ECO:0000313" key="6">
    <source>
        <dbReference type="EMBL" id="HJE49768.1"/>
    </source>
</evidence>
<evidence type="ECO:0000256" key="3">
    <source>
        <dbReference type="ARBA" id="ARBA00023125"/>
    </source>
</evidence>
<comment type="caution">
    <text evidence="6">The sequence shown here is derived from an EMBL/GenBank/DDBJ whole genome shotgun (WGS) entry which is preliminary data.</text>
</comment>
<dbReference type="InterPro" id="IPR004107">
    <property type="entry name" value="Integrase_SAM-like_N"/>
</dbReference>
<dbReference type="PROSITE" id="PS51898">
    <property type="entry name" value="TYR_RECOMBINASE"/>
    <property type="match status" value="1"/>
</dbReference>
<sequence>MKEIKGTDGIYKYETKNGKKKFGVDYYLGKNKFTGNSVKARKKGFTDFRDALKFRDDAISDFKDGVYNATAKKHKLKQVYSIWWATYSKSGVSSSTLYNVNLLVNNHILKELGNMYVEDITGFDCQNFVNRLSKAMPKSFNSVIVYAKIIFNKAVKYNYIVKSPMDFIDKPRKPRKDENNNYYSIDEYLTFLDACQKYIRGKRGQKVYYFFLLLGNTGVRSGELRALTWTDVDFESNTIHVNKTVKTNTEGKQIIGITKTANSTRYVPVQPDVMEELKKWKIEQAERLFKSGFKDYDKFKQLVFSDTRNHVIDRTTIRLWNKQVCEDAGLRRIKIHGFRHTFATMCFNAGLKPETVSKLLGHSSIKTTIDIYTHPTITDEDKQLLSSYRDAHKRERATNGATSYLRVL</sequence>
<dbReference type="GO" id="GO:0006310">
    <property type="term" value="P:DNA recombination"/>
    <property type="evidence" value="ECO:0007669"/>
    <property type="project" value="UniProtKB-KW"/>
</dbReference>
<organism evidence="6 7">
    <name type="scientific">Lactobacillus johnsonii</name>
    <dbReference type="NCBI Taxonomy" id="33959"/>
    <lineage>
        <taxon>Bacteria</taxon>
        <taxon>Bacillati</taxon>
        <taxon>Bacillota</taxon>
        <taxon>Bacilli</taxon>
        <taxon>Lactobacillales</taxon>
        <taxon>Lactobacillaceae</taxon>
        <taxon>Lactobacillus</taxon>
    </lineage>
</organism>
<accession>A0A921EJM1</accession>
<comment type="similarity">
    <text evidence="1">Belongs to the 'phage' integrase family.</text>
</comment>
<keyword evidence="3" id="KW-0238">DNA-binding</keyword>
<dbReference type="SUPFAM" id="SSF56349">
    <property type="entry name" value="DNA breaking-rejoining enzymes"/>
    <property type="match status" value="1"/>
</dbReference>
<dbReference type="EMBL" id="DYYQ01000039">
    <property type="protein sequence ID" value="HJE49768.1"/>
    <property type="molecule type" value="Genomic_DNA"/>
</dbReference>
<dbReference type="Pfam" id="PF00589">
    <property type="entry name" value="Phage_integrase"/>
    <property type="match status" value="1"/>
</dbReference>
<dbReference type="PANTHER" id="PTHR30349:SF64">
    <property type="entry name" value="PROPHAGE INTEGRASE INTD-RELATED"/>
    <property type="match status" value="1"/>
</dbReference>
<dbReference type="InterPro" id="IPR011010">
    <property type="entry name" value="DNA_brk_join_enz"/>
</dbReference>
<dbReference type="Gene3D" id="1.10.443.10">
    <property type="entry name" value="Intergrase catalytic core"/>
    <property type="match status" value="1"/>
</dbReference>
<dbReference type="InterPro" id="IPR050090">
    <property type="entry name" value="Tyrosine_recombinase_XerCD"/>
</dbReference>
<dbReference type="Proteomes" id="UP000732527">
    <property type="component" value="Unassembled WGS sequence"/>
</dbReference>
<dbReference type="GO" id="GO:0015074">
    <property type="term" value="P:DNA integration"/>
    <property type="evidence" value="ECO:0007669"/>
    <property type="project" value="UniProtKB-KW"/>
</dbReference>
<dbReference type="CDD" id="cd01189">
    <property type="entry name" value="INT_ICEBs1_C_like"/>
    <property type="match status" value="1"/>
</dbReference>
<protein>
    <submittedName>
        <fullName evidence="6">Site-specific integrase</fullName>
    </submittedName>
</protein>